<dbReference type="InterPro" id="IPR027417">
    <property type="entry name" value="P-loop_NTPase"/>
</dbReference>
<evidence type="ECO:0000313" key="4">
    <source>
        <dbReference type="Proteomes" id="UP001200557"/>
    </source>
</evidence>
<dbReference type="EMBL" id="JAKGAQ010000005">
    <property type="protein sequence ID" value="MCF2872838.1"/>
    <property type="molecule type" value="Genomic_DNA"/>
</dbReference>
<keyword evidence="4" id="KW-1185">Reference proteome</keyword>
<dbReference type="Gene3D" id="3.40.50.300">
    <property type="entry name" value="P-loop containing nucleotide triphosphate hydrolases"/>
    <property type="match status" value="1"/>
</dbReference>
<reference evidence="3 4" key="1">
    <citation type="submission" date="2022-01" db="EMBL/GenBank/DDBJ databases">
        <title>Octadecabacter sp. nov., isolated from a marine alga.</title>
        <authorList>
            <person name="Jin M.S."/>
            <person name="Kim H.M."/>
            <person name="Han D.M."/>
            <person name="Jung J.J."/>
            <person name="Jeon C.O."/>
        </authorList>
    </citation>
    <scope>NUCLEOTIDE SEQUENCE [LARGE SCALE GENOMIC DNA]</scope>
    <source>
        <strain evidence="3 4">G9-8</strain>
    </source>
</reference>
<keyword evidence="1" id="KW-0808">Transferase</keyword>
<dbReference type="InterPro" id="IPR051091">
    <property type="entry name" value="O-Glucosyltr/Glycosyltrsf_90"/>
</dbReference>
<accession>A0ABS9D3F5</accession>
<dbReference type="InterPro" id="IPR006598">
    <property type="entry name" value="CAP10"/>
</dbReference>
<evidence type="ECO:0000313" key="3">
    <source>
        <dbReference type="EMBL" id="MCF2872838.1"/>
    </source>
</evidence>
<dbReference type="Proteomes" id="UP001200557">
    <property type="component" value="Unassembled WGS sequence"/>
</dbReference>
<organism evidence="3 4">
    <name type="scientific">Octadecabacter dasysiphoniae</name>
    <dbReference type="NCBI Taxonomy" id="2909341"/>
    <lineage>
        <taxon>Bacteria</taxon>
        <taxon>Pseudomonadati</taxon>
        <taxon>Pseudomonadota</taxon>
        <taxon>Alphaproteobacteria</taxon>
        <taxon>Rhodobacterales</taxon>
        <taxon>Roseobacteraceae</taxon>
        <taxon>Octadecabacter</taxon>
    </lineage>
</organism>
<dbReference type="SUPFAM" id="SSF52540">
    <property type="entry name" value="P-loop containing nucleoside triphosphate hydrolases"/>
    <property type="match status" value="1"/>
</dbReference>
<evidence type="ECO:0000256" key="1">
    <source>
        <dbReference type="ARBA" id="ARBA00022679"/>
    </source>
</evidence>
<dbReference type="PANTHER" id="PTHR12203:SF35">
    <property type="entry name" value="PROTEIN O-GLUCOSYLTRANSFERASE 1"/>
    <property type="match status" value="1"/>
</dbReference>
<protein>
    <recommendedName>
        <fullName evidence="2">Glycosyl transferase CAP10 domain-containing protein</fullName>
    </recommendedName>
</protein>
<sequence>MPNSAPPRVFAIGLPHSGGAAVAALFEGNGYAWAHHKGGKLAQSMAYARASGTAPLSQWLKFVGFSGLHRTNKRHLPPLVIQDHLEFLLTRFPDAYFIRTQRDPADWIAARFWAEDGDHRIAAAWHAGVSEAALPAHWIDEDAAHQAACARLFGQNPRYIDFNVTSEPIEKLIDFLSADFTLTNSAPTPDMTVSAEQIDGVVNFLGAQPAASSPPPADMTFAHEVAAFAAAKTGHSGKRKGLSGTAVTWERDRTITDRFANPVALHQAAADMPFHLTPDSNGFERAQGTLNELMRYGAQPPLHIDMMDARFIGTPTRRNPPHRTVAYNRRKGAKNLTLWPLPGYHTLAPTGQAGGFAHDTIPFEDKEDRCVWLGNMTGRMSDVLTPEGRPLRGVYNIRDQAETLRDDSPDWAGVVADLLCVPRYNIVKTYRDHPDFEVGLVLRGRWKRLAQTPAFADLCHPKRPRTWFHQFRYILSLAGNDTGSNFLSAASSNALILKEEDGWELFYTDAFKPWVHYVPLIEGAQDVEEKLAWARAHPDKCKAMVTAAKALFDAFANPNNRDAILRQITSKLNADLG</sequence>
<dbReference type="PANTHER" id="PTHR12203">
    <property type="entry name" value="KDEL LYS-ASP-GLU-LEU CONTAINING - RELATED"/>
    <property type="match status" value="1"/>
</dbReference>
<comment type="caution">
    <text evidence="3">The sequence shown here is derived from an EMBL/GenBank/DDBJ whole genome shotgun (WGS) entry which is preliminary data.</text>
</comment>
<dbReference type="Pfam" id="PF05686">
    <property type="entry name" value="Glyco_transf_90"/>
    <property type="match status" value="1"/>
</dbReference>
<evidence type="ECO:0000259" key="2">
    <source>
        <dbReference type="Pfam" id="PF05686"/>
    </source>
</evidence>
<name>A0ABS9D3F5_9RHOB</name>
<gene>
    <name evidence="3" type="ORF">L0664_17355</name>
</gene>
<proteinExistence type="predicted"/>
<dbReference type="RefSeq" id="WP_235227162.1">
    <property type="nucleotide sequence ID" value="NZ_JAKGAQ010000005.1"/>
</dbReference>
<feature type="domain" description="Glycosyl transferase CAP10" evidence="2">
    <location>
        <begin position="471"/>
        <end position="549"/>
    </location>
</feature>